<dbReference type="AlphaFoldDB" id="A0A399EC86"/>
<dbReference type="InterPro" id="IPR033966">
    <property type="entry name" value="RuBisCO"/>
</dbReference>
<sequence>MERLTATYHLRSRPEDVEARAAALATEQSLELPPSAVRDPWIVRELLGRVEHVEPVGADLFRVRLTLALETTGLEAGQLLNMLFGNCALQEDVELHDVEFPPALLAAFAGPAFGVAGLRERVGAWGRPLTCTALKPQGLSPQQLAELAHNLALAGLDFVKDDHGLANQRFAPFAERVRAVSKAVDKANRITGGRTCYVPNLQGSPEKVLEQACIAREEGVGAVMLEPMIVGLPFFHELTREVGMPVLAHPAFAGQRIRPALLFGKLFRLFGADAVIYPNYGGRFSYSRPTCLELAANARRPWGHLRPALPVPAGGMGLERVPEMKAAYGPDTLLLIGGALLSAGDGLLERAREFVERVAKG</sequence>
<proteinExistence type="predicted"/>
<dbReference type="GO" id="GO:0000287">
    <property type="term" value="F:magnesium ion binding"/>
    <property type="evidence" value="ECO:0007669"/>
    <property type="project" value="InterPro"/>
</dbReference>
<evidence type="ECO:0000313" key="3">
    <source>
        <dbReference type="Proteomes" id="UP000265715"/>
    </source>
</evidence>
<dbReference type="CDD" id="cd08210">
    <property type="entry name" value="RLP_RrRLP"/>
    <property type="match status" value="1"/>
</dbReference>
<dbReference type="EC" id="5.3.2.5" evidence="2"/>
<dbReference type="GO" id="GO:0016984">
    <property type="term" value="F:ribulose-bisphosphate carboxylase activity"/>
    <property type="evidence" value="ECO:0007669"/>
    <property type="project" value="InterPro"/>
</dbReference>
<dbReference type="GO" id="GO:0015977">
    <property type="term" value="P:carbon fixation"/>
    <property type="evidence" value="ECO:0007669"/>
    <property type="project" value="InterPro"/>
</dbReference>
<dbReference type="Proteomes" id="UP000265715">
    <property type="component" value="Unassembled WGS sequence"/>
</dbReference>
<evidence type="ECO:0000313" key="2">
    <source>
        <dbReference type="EMBL" id="RIH81955.1"/>
    </source>
</evidence>
<protein>
    <submittedName>
        <fullName evidence="2">2,3-diketo-5-methylthiopentyl-1-phosphate enolase</fullName>
        <ecNumber evidence="2">5.3.2.5</ecNumber>
    </submittedName>
</protein>
<dbReference type="PANTHER" id="PTHR42704">
    <property type="entry name" value="RIBULOSE BISPHOSPHATE CARBOXYLASE"/>
    <property type="match status" value="1"/>
</dbReference>
<dbReference type="InterPro" id="IPR036376">
    <property type="entry name" value="RuBisCO_lsu_C_sf"/>
</dbReference>
<evidence type="ECO:0000259" key="1">
    <source>
        <dbReference type="Pfam" id="PF00016"/>
    </source>
</evidence>
<dbReference type="OrthoDB" id="9770811at2"/>
<dbReference type="InterPro" id="IPR000685">
    <property type="entry name" value="RuBisCO_lsu_C"/>
</dbReference>
<dbReference type="Gene3D" id="3.20.20.110">
    <property type="entry name" value="Ribulose bisphosphate carboxylase, large subunit, C-terminal domain"/>
    <property type="match status" value="1"/>
</dbReference>
<feature type="domain" description="Ribulose bisphosphate carboxylase large subunit C-terminal" evidence="1">
    <location>
        <begin position="114"/>
        <end position="242"/>
    </location>
</feature>
<keyword evidence="3" id="KW-1185">Reference proteome</keyword>
<dbReference type="GO" id="GO:0043715">
    <property type="term" value="F:2,3-diketo-5-methylthiopentyl-1-phosphate enolase activity"/>
    <property type="evidence" value="ECO:0007669"/>
    <property type="project" value="UniProtKB-EC"/>
</dbReference>
<dbReference type="PANTHER" id="PTHR42704:SF17">
    <property type="entry name" value="RIBULOSE BISPHOSPHATE CARBOXYLASE LARGE CHAIN"/>
    <property type="match status" value="1"/>
</dbReference>
<dbReference type="SFLD" id="SFLDS00014">
    <property type="entry name" value="RuBisCO"/>
    <property type="match status" value="1"/>
</dbReference>
<dbReference type="InterPro" id="IPR036422">
    <property type="entry name" value="RuBisCO_lsu_N_sf"/>
</dbReference>
<keyword evidence="2" id="KW-0413">Isomerase</keyword>
<dbReference type="SFLD" id="SFLDG00301">
    <property type="entry name" value="RuBisCO-like_proteins"/>
    <property type="match status" value="1"/>
</dbReference>
<comment type="caution">
    <text evidence="2">The sequence shown here is derived from an EMBL/GenBank/DDBJ whole genome shotgun (WGS) entry which is preliminary data.</text>
</comment>
<name>A0A399EC86_9DEIN</name>
<dbReference type="EMBL" id="QXDL01000141">
    <property type="protein sequence ID" value="RIH81955.1"/>
    <property type="molecule type" value="Genomic_DNA"/>
</dbReference>
<organism evidence="2 3">
    <name type="scientific">Calidithermus terrae</name>
    <dbReference type="NCBI Taxonomy" id="1408545"/>
    <lineage>
        <taxon>Bacteria</taxon>
        <taxon>Thermotogati</taxon>
        <taxon>Deinococcota</taxon>
        <taxon>Deinococci</taxon>
        <taxon>Thermales</taxon>
        <taxon>Thermaceae</taxon>
        <taxon>Calidithermus</taxon>
    </lineage>
</organism>
<gene>
    <name evidence="2" type="primary">mtnW</name>
    <name evidence="2" type="ORF">Mterra_02888</name>
</gene>
<dbReference type="RefSeq" id="WP_119315865.1">
    <property type="nucleotide sequence ID" value="NZ_QXDL01000141.1"/>
</dbReference>
<dbReference type="SUPFAM" id="SSF54966">
    <property type="entry name" value="RuBisCO, large subunit, small (N-terminal) domain"/>
    <property type="match status" value="1"/>
</dbReference>
<accession>A0A399EC86</accession>
<dbReference type="SUPFAM" id="SSF51649">
    <property type="entry name" value="RuBisCo, C-terminal domain"/>
    <property type="match status" value="1"/>
</dbReference>
<reference evidence="2 3" key="1">
    <citation type="submission" date="2018-08" db="EMBL/GenBank/DDBJ databases">
        <title>Meiothermus terrae DSM 26712 genome sequencing project.</title>
        <authorList>
            <person name="Da Costa M.S."/>
            <person name="Albuquerque L."/>
            <person name="Raposo P."/>
            <person name="Froufe H.J.C."/>
            <person name="Barroso C.S."/>
            <person name="Egas C."/>
        </authorList>
    </citation>
    <scope>NUCLEOTIDE SEQUENCE [LARGE SCALE GENOMIC DNA]</scope>
    <source>
        <strain evidence="2 3">DSM 26712</strain>
    </source>
</reference>
<dbReference type="Pfam" id="PF00016">
    <property type="entry name" value="RuBisCO_large"/>
    <property type="match status" value="1"/>
</dbReference>
<dbReference type="Gene3D" id="3.30.70.150">
    <property type="entry name" value="RuBisCO large subunit, N-terminal domain"/>
    <property type="match status" value="1"/>
</dbReference>